<reference evidence="2 3" key="1">
    <citation type="submission" date="2023-08" db="EMBL/GenBank/DDBJ databases">
        <authorList>
            <person name="Girao M."/>
            <person name="Carvalho M.F."/>
        </authorList>
    </citation>
    <scope>NUCLEOTIDE SEQUENCE [LARGE SCALE GENOMIC DNA]</scope>
    <source>
        <strain evidence="2 3">CC-R104</strain>
    </source>
</reference>
<evidence type="ECO:0000313" key="3">
    <source>
        <dbReference type="Proteomes" id="UP001331936"/>
    </source>
</evidence>
<gene>
    <name evidence="2" type="ORF">Q8814_12770</name>
</gene>
<evidence type="ECO:0000313" key="2">
    <source>
        <dbReference type="EMBL" id="MEE2032977.1"/>
    </source>
</evidence>
<evidence type="ECO:0000256" key="1">
    <source>
        <dbReference type="SAM" id="MobiDB-lite"/>
    </source>
</evidence>
<sequence>MPFLSLLSNARKWLTVQPIERTLDTESINELNALSGNLPTKGGVLMSRTRRNATNINARRERHISIRAVRRQPPDLRKLSRAVIAQALAEAEAEAAAQATASGNHVPPTDTPAREVRDDE</sequence>
<name>A0ABU7JT94_9NOCA</name>
<dbReference type="RefSeq" id="WP_330152396.1">
    <property type="nucleotide sequence ID" value="NZ_JAUZMZ010000063.1"/>
</dbReference>
<protein>
    <submittedName>
        <fullName evidence="2">Uncharacterized protein</fullName>
    </submittedName>
</protein>
<comment type="caution">
    <text evidence="2">The sequence shown here is derived from an EMBL/GenBank/DDBJ whole genome shotgun (WGS) entry which is preliminary data.</text>
</comment>
<accession>A0ABU7JT94</accession>
<organism evidence="2 3">
    <name type="scientific">Rhodococcus chondri</name>
    <dbReference type="NCBI Taxonomy" id="3065941"/>
    <lineage>
        <taxon>Bacteria</taxon>
        <taxon>Bacillati</taxon>
        <taxon>Actinomycetota</taxon>
        <taxon>Actinomycetes</taxon>
        <taxon>Mycobacteriales</taxon>
        <taxon>Nocardiaceae</taxon>
        <taxon>Rhodococcus</taxon>
    </lineage>
</organism>
<feature type="region of interest" description="Disordered" evidence="1">
    <location>
        <begin position="94"/>
        <end position="120"/>
    </location>
</feature>
<keyword evidence="3" id="KW-1185">Reference proteome</keyword>
<dbReference type="EMBL" id="JAUZMZ010000063">
    <property type="protein sequence ID" value="MEE2032977.1"/>
    <property type="molecule type" value="Genomic_DNA"/>
</dbReference>
<proteinExistence type="predicted"/>
<dbReference type="Proteomes" id="UP001331936">
    <property type="component" value="Unassembled WGS sequence"/>
</dbReference>